<sequence length="80" mass="9271">MKIKMDFIRVSIYKFLNENFNDESGLKTILVFPSHRQIWPVGSVYFTSICFAATSWVMDIPFGLPGLINMFIVAFNIYLL</sequence>
<reference evidence="2 3" key="2">
    <citation type="journal article" date="2012" name="Stand. Genomic Sci.">
        <title>Complete genome sequence of the sulfate-reducing firmicute Desulfotomaculum ruminis type strain (DL(T)).</title>
        <authorList>
            <person name="Spring S."/>
            <person name="Visser M."/>
            <person name="Lu M."/>
            <person name="Copeland A."/>
            <person name="Lapidus A."/>
            <person name="Lucas S."/>
            <person name="Cheng J.F."/>
            <person name="Han C."/>
            <person name="Tapia R."/>
            <person name="Goodwin L.A."/>
            <person name="Pitluck S."/>
            <person name="Ivanova N."/>
            <person name="Land M."/>
            <person name="Hauser L."/>
            <person name="Larimer F."/>
            <person name="Rohde M."/>
            <person name="Goker M."/>
            <person name="Detter J.C."/>
            <person name="Kyrpides N.C."/>
            <person name="Woyke T."/>
            <person name="Schaap P.J."/>
            <person name="Plugge C.M."/>
            <person name="Muyzer G."/>
            <person name="Kuever J."/>
            <person name="Pereira I.A."/>
            <person name="Parshina S.N."/>
            <person name="Bernier-Latmani R."/>
            <person name="Stams A.J."/>
            <person name="Klenk H.P."/>
        </authorList>
    </citation>
    <scope>NUCLEOTIDE SEQUENCE [LARGE SCALE GENOMIC DNA]</scope>
    <source>
        <strain evidence="3">ATCC 23193 / DSM 2154 / NCIB 8452 / DL</strain>
    </source>
</reference>
<keyword evidence="3" id="KW-1185">Reference proteome</keyword>
<name>F6DTD8_DESRL</name>
<dbReference type="EMBL" id="CP002780">
    <property type="protein sequence ID" value="AEG58955.1"/>
    <property type="molecule type" value="Genomic_DNA"/>
</dbReference>
<dbReference type="AlphaFoldDB" id="F6DTD8"/>
<dbReference type="HOGENOM" id="CLU_2584060_0_0_9"/>
<keyword evidence="1" id="KW-0812">Transmembrane</keyword>
<evidence type="ECO:0000313" key="2">
    <source>
        <dbReference type="EMBL" id="AEG58955.1"/>
    </source>
</evidence>
<proteinExistence type="predicted"/>
<evidence type="ECO:0000313" key="3">
    <source>
        <dbReference type="Proteomes" id="UP000009234"/>
    </source>
</evidence>
<reference evidence="3" key="1">
    <citation type="submission" date="2011-05" db="EMBL/GenBank/DDBJ databases">
        <title>Complete sequence of Desulfotomaculum ruminis DSM 2154.</title>
        <authorList>
            <person name="Lucas S."/>
            <person name="Copeland A."/>
            <person name="Lapidus A."/>
            <person name="Cheng J.-F."/>
            <person name="Goodwin L."/>
            <person name="Pitluck S."/>
            <person name="Lu M."/>
            <person name="Detter J.C."/>
            <person name="Han C."/>
            <person name="Tapia R."/>
            <person name="Land M."/>
            <person name="Hauser L."/>
            <person name="Kyrpides N."/>
            <person name="Ivanova N."/>
            <person name="Mikhailova N."/>
            <person name="Pagani I."/>
            <person name="Stams A.J.M."/>
            <person name="Plugge C.M."/>
            <person name="Muyzer G."/>
            <person name="Kuever J."/>
            <person name="Parshina S.N."/>
            <person name="Ivanova A.E."/>
            <person name="Nazina T.N."/>
            <person name="Brambilla E."/>
            <person name="Spring S."/>
            <person name="Klenk H.-P."/>
            <person name="Woyke T."/>
        </authorList>
    </citation>
    <scope>NUCLEOTIDE SEQUENCE [LARGE SCALE GENOMIC DNA]</scope>
    <source>
        <strain evidence="3">ATCC 23193 / DSM 2154 / NCIB 8452 / DL</strain>
    </source>
</reference>
<feature type="transmembrane region" description="Helical" evidence="1">
    <location>
        <begin position="38"/>
        <end position="56"/>
    </location>
</feature>
<gene>
    <name evidence="2" type="ordered locus">Desru_0670</name>
</gene>
<organism evidence="2 3">
    <name type="scientific">Desulforamulus ruminis (strain ATCC 23193 / DSM 2154 / NCIMB 8452 / DL)</name>
    <name type="common">Desulfotomaculum ruminis</name>
    <dbReference type="NCBI Taxonomy" id="696281"/>
    <lineage>
        <taxon>Bacteria</taxon>
        <taxon>Bacillati</taxon>
        <taxon>Bacillota</taxon>
        <taxon>Clostridia</taxon>
        <taxon>Eubacteriales</taxon>
        <taxon>Peptococcaceae</taxon>
        <taxon>Desulforamulus</taxon>
    </lineage>
</organism>
<protein>
    <submittedName>
        <fullName evidence="2">Uncharacterized protein</fullName>
    </submittedName>
</protein>
<dbReference type="Proteomes" id="UP000009234">
    <property type="component" value="Chromosome"/>
</dbReference>
<feature type="transmembrane region" description="Helical" evidence="1">
    <location>
        <begin position="62"/>
        <end position="79"/>
    </location>
</feature>
<evidence type="ECO:0000256" key="1">
    <source>
        <dbReference type="SAM" id="Phobius"/>
    </source>
</evidence>
<keyword evidence="1" id="KW-1133">Transmembrane helix</keyword>
<accession>F6DTD8</accession>
<keyword evidence="1" id="KW-0472">Membrane</keyword>
<dbReference type="KEGG" id="dru:Desru_0670"/>